<gene>
    <name evidence="1" type="ORF">PHPALM_1858</name>
</gene>
<accession>A0A2P4YR82</accession>
<organism evidence="1 2">
    <name type="scientific">Phytophthora palmivora</name>
    <dbReference type="NCBI Taxonomy" id="4796"/>
    <lineage>
        <taxon>Eukaryota</taxon>
        <taxon>Sar</taxon>
        <taxon>Stramenopiles</taxon>
        <taxon>Oomycota</taxon>
        <taxon>Peronosporomycetes</taxon>
        <taxon>Peronosporales</taxon>
        <taxon>Peronosporaceae</taxon>
        <taxon>Phytophthora</taxon>
    </lineage>
</organism>
<dbReference type="EMBL" id="NCKW01000541">
    <property type="protein sequence ID" value="POM80321.1"/>
    <property type="molecule type" value="Genomic_DNA"/>
</dbReference>
<dbReference type="OrthoDB" id="92532at2759"/>
<evidence type="ECO:0000313" key="2">
    <source>
        <dbReference type="Proteomes" id="UP000237271"/>
    </source>
</evidence>
<evidence type="ECO:0000313" key="1">
    <source>
        <dbReference type="EMBL" id="POM80321.1"/>
    </source>
</evidence>
<reference evidence="1 2" key="1">
    <citation type="journal article" date="2017" name="Genome Biol. Evol.">
        <title>Phytophthora megakarya and P. palmivora, closely related causal agents of cacao black pod rot, underwent increases in genome sizes and gene numbers by different mechanisms.</title>
        <authorList>
            <person name="Ali S.S."/>
            <person name="Shao J."/>
            <person name="Lary D.J."/>
            <person name="Kronmiller B."/>
            <person name="Shen D."/>
            <person name="Strem M.D."/>
            <person name="Amoako-Attah I."/>
            <person name="Akrofi A.Y."/>
            <person name="Begoude B.A."/>
            <person name="Ten Hoopen G.M."/>
            <person name="Coulibaly K."/>
            <person name="Kebe B.I."/>
            <person name="Melnick R.L."/>
            <person name="Guiltinan M.J."/>
            <person name="Tyler B.M."/>
            <person name="Meinhardt L.W."/>
            <person name="Bailey B.A."/>
        </authorList>
    </citation>
    <scope>NUCLEOTIDE SEQUENCE [LARGE SCALE GENOMIC DNA]</scope>
    <source>
        <strain evidence="2">sbr112.9</strain>
    </source>
</reference>
<dbReference type="Proteomes" id="UP000237271">
    <property type="component" value="Unassembled WGS sequence"/>
</dbReference>
<proteinExistence type="predicted"/>
<protein>
    <submittedName>
        <fullName evidence="1">Uncharacterized protein</fullName>
    </submittedName>
</protein>
<dbReference type="AlphaFoldDB" id="A0A2P4YR82"/>
<name>A0A2P4YR82_9STRA</name>
<sequence>MLQNRIHALKDRVEDKNMSASDNLKRLRQSQRTKVLLLKHIQDQRLMILHQKTAWARSQDTRLVNPLYTYIHLPKTGDKRRHLLTNLKDGKLSKAFQYVVARDRYLDLQSGHGDGSEFHDDHGTLCCDRFEVTQRDGVKSLKDAYDAAKFFVSNVEINTMEALGYTSKRKDYDVIGEDASTHNFHLISSSPSDITTESHKVMYTKYSENSELFGDCLCRVITTDNVDQDDLHPFQSESRIRLNVSSALVLTETRRVDPISPANKAFEGDDVSDGDRVVILQCALFLKIHDPRLDVPIHKLYAIGDGIAAWIGMMIQTIRELSS</sequence>
<keyword evidence="2" id="KW-1185">Reference proteome</keyword>
<comment type="caution">
    <text evidence="1">The sequence shown here is derived from an EMBL/GenBank/DDBJ whole genome shotgun (WGS) entry which is preliminary data.</text>
</comment>